<name>A0A383AWE8_9ZZZZ</name>
<proteinExistence type="predicted"/>
<dbReference type="AlphaFoldDB" id="A0A383AWE8"/>
<dbReference type="PANTHER" id="PTHR43411:SF1">
    <property type="entry name" value="ADENYLOSUCCINATE LYASE"/>
    <property type="match status" value="1"/>
</dbReference>
<feature type="non-terminal residue" evidence="1">
    <location>
        <position position="78"/>
    </location>
</feature>
<dbReference type="InterPro" id="IPR008948">
    <property type="entry name" value="L-Aspartase-like"/>
</dbReference>
<dbReference type="EMBL" id="UINC01195346">
    <property type="protein sequence ID" value="SVE11869.1"/>
    <property type="molecule type" value="Genomic_DNA"/>
</dbReference>
<reference evidence="1" key="1">
    <citation type="submission" date="2018-05" db="EMBL/GenBank/DDBJ databases">
        <authorList>
            <person name="Lanie J.A."/>
            <person name="Ng W.-L."/>
            <person name="Kazmierczak K.M."/>
            <person name="Andrzejewski T.M."/>
            <person name="Davidsen T.M."/>
            <person name="Wayne K.J."/>
            <person name="Tettelin H."/>
            <person name="Glass J.I."/>
            <person name="Rusch D."/>
            <person name="Podicherti R."/>
            <person name="Tsui H.-C.T."/>
            <person name="Winkler M.E."/>
        </authorList>
    </citation>
    <scope>NUCLEOTIDE SEQUENCE</scope>
</reference>
<dbReference type="InterPro" id="IPR024083">
    <property type="entry name" value="Fumarase/histidase_N"/>
</dbReference>
<gene>
    <name evidence="1" type="ORF">METZ01_LOCUS464723</name>
</gene>
<dbReference type="GO" id="GO:0003824">
    <property type="term" value="F:catalytic activity"/>
    <property type="evidence" value="ECO:0007669"/>
    <property type="project" value="InterPro"/>
</dbReference>
<dbReference type="InterPro" id="IPR047136">
    <property type="entry name" value="PurB_bact"/>
</dbReference>
<dbReference type="PANTHER" id="PTHR43411">
    <property type="entry name" value="ADENYLOSUCCINATE LYASE"/>
    <property type="match status" value="1"/>
</dbReference>
<evidence type="ECO:0000313" key="1">
    <source>
        <dbReference type="EMBL" id="SVE11869.1"/>
    </source>
</evidence>
<sequence>MVEVEYLISLSKEKKLVDLPLISKNVQNSLRKIYQKFDTISARRIKKIESQTNHDVKAVEIFISEKLKKMNKTNLVPW</sequence>
<dbReference type="SUPFAM" id="SSF48557">
    <property type="entry name" value="L-aspartase-like"/>
    <property type="match status" value="1"/>
</dbReference>
<dbReference type="Gene3D" id="1.10.275.10">
    <property type="entry name" value="Fumarase/aspartase (N-terminal domain)"/>
    <property type="match status" value="1"/>
</dbReference>
<protein>
    <submittedName>
        <fullName evidence="1">Uncharacterized protein</fullName>
    </submittedName>
</protein>
<organism evidence="1">
    <name type="scientific">marine metagenome</name>
    <dbReference type="NCBI Taxonomy" id="408172"/>
    <lineage>
        <taxon>unclassified sequences</taxon>
        <taxon>metagenomes</taxon>
        <taxon>ecological metagenomes</taxon>
    </lineage>
</organism>
<accession>A0A383AWE8</accession>